<dbReference type="InterPro" id="IPR002686">
    <property type="entry name" value="Transposase_17"/>
</dbReference>
<dbReference type="GO" id="GO:0006313">
    <property type="term" value="P:DNA transposition"/>
    <property type="evidence" value="ECO:0007669"/>
    <property type="project" value="InterPro"/>
</dbReference>
<gene>
    <name evidence="3" type="ORF">CfE428DRAFT_1207</name>
</gene>
<dbReference type="InterPro" id="IPR036515">
    <property type="entry name" value="Transposase_17_sf"/>
</dbReference>
<dbReference type="GO" id="GO:0003677">
    <property type="term" value="F:DNA binding"/>
    <property type="evidence" value="ECO:0007669"/>
    <property type="project" value="InterPro"/>
</dbReference>
<proteinExistence type="predicted"/>
<dbReference type="PANTHER" id="PTHR33360:SF2">
    <property type="entry name" value="TRANSPOSASE FOR INSERTION SEQUENCE ELEMENT IS200"/>
    <property type="match status" value="1"/>
</dbReference>
<name>B4CXB6_9BACT</name>
<dbReference type="eggNOG" id="COG1943">
    <property type="taxonomic scope" value="Bacteria"/>
</dbReference>
<evidence type="ECO:0000313" key="3">
    <source>
        <dbReference type="EMBL" id="EDY20914.1"/>
    </source>
</evidence>
<comment type="caution">
    <text evidence="3">The sequence shown here is derived from an EMBL/GenBank/DDBJ whole genome shotgun (WGS) entry which is preliminary data.</text>
</comment>
<evidence type="ECO:0000313" key="4">
    <source>
        <dbReference type="Proteomes" id="UP000005824"/>
    </source>
</evidence>
<dbReference type="InParanoid" id="B4CXB6"/>
<sequence length="102" mass="11287">MPSTHISLHYHIVFSTKDRVPVIAPEWRDRLHGYLGGVVRSLDGVAEIVGGVNDHIHLQLGLRATHCLADVVRDIKAVSSRWVHEESTSANSNGRKDTALSR</sequence>
<feature type="domain" description="Transposase IS200-like" evidence="2">
    <location>
        <begin position="5"/>
        <end position="100"/>
    </location>
</feature>
<feature type="region of interest" description="Disordered" evidence="1">
    <location>
        <begin position="82"/>
        <end position="102"/>
    </location>
</feature>
<dbReference type="EMBL" id="ABVL01000003">
    <property type="protein sequence ID" value="EDY20914.1"/>
    <property type="molecule type" value="Genomic_DNA"/>
</dbReference>
<dbReference type="STRING" id="497964.CfE428DRAFT_1207"/>
<evidence type="ECO:0000259" key="2">
    <source>
        <dbReference type="SMART" id="SM01321"/>
    </source>
</evidence>
<dbReference type="GO" id="GO:0004803">
    <property type="term" value="F:transposase activity"/>
    <property type="evidence" value="ECO:0007669"/>
    <property type="project" value="InterPro"/>
</dbReference>
<dbReference type="SUPFAM" id="SSF143422">
    <property type="entry name" value="Transposase IS200-like"/>
    <property type="match status" value="1"/>
</dbReference>
<evidence type="ECO:0000256" key="1">
    <source>
        <dbReference type="SAM" id="MobiDB-lite"/>
    </source>
</evidence>
<keyword evidence="4" id="KW-1185">Reference proteome</keyword>
<reference evidence="3 4" key="1">
    <citation type="journal article" date="2011" name="J. Bacteriol.">
        <title>Genome sequence of Chthoniobacter flavus Ellin428, an aerobic heterotrophic soil bacterium.</title>
        <authorList>
            <person name="Kant R."/>
            <person name="van Passel M.W."/>
            <person name="Palva A."/>
            <person name="Lucas S."/>
            <person name="Lapidus A."/>
            <person name="Glavina Del Rio T."/>
            <person name="Dalin E."/>
            <person name="Tice H."/>
            <person name="Bruce D."/>
            <person name="Goodwin L."/>
            <person name="Pitluck S."/>
            <person name="Larimer F.W."/>
            <person name="Land M.L."/>
            <person name="Hauser L."/>
            <person name="Sangwan P."/>
            <person name="de Vos W.M."/>
            <person name="Janssen P.H."/>
            <person name="Smidt H."/>
        </authorList>
    </citation>
    <scope>NUCLEOTIDE SEQUENCE [LARGE SCALE GENOMIC DNA]</scope>
    <source>
        <strain evidence="3 4">Ellin428</strain>
    </source>
</reference>
<dbReference type="Proteomes" id="UP000005824">
    <property type="component" value="Unassembled WGS sequence"/>
</dbReference>
<protein>
    <submittedName>
        <fullName evidence="3">Putative transposase</fullName>
    </submittedName>
</protein>
<dbReference type="Gene3D" id="3.30.70.1290">
    <property type="entry name" value="Transposase IS200-like"/>
    <property type="match status" value="1"/>
</dbReference>
<organism evidence="3 4">
    <name type="scientific">Chthoniobacter flavus Ellin428</name>
    <dbReference type="NCBI Taxonomy" id="497964"/>
    <lineage>
        <taxon>Bacteria</taxon>
        <taxon>Pseudomonadati</taxon>
        <taxon>Verrucomicrobiota</taxon>
        <taxon>Spartobacteria</taxon>
        <taxon>Chthoniobacterales</taxon>
        <taxon>Chthoniobacteraceae</taxon>
        <taxon>Chthoniobacter</taxon>
    </lineage>
</organism>
<dbReference type="AlphaFoldDB" id="B4CXB6"/>
<dbReference type="SMART" id="SM01321">
    <property type="entry name" value="Y1_Tnp"/>
    <property type="match status" value="1"/>
</dbReference>
<dbReference type="Pfam" id="PF01797">
    <property type="entry name" value="Y1_Tnp"/>
    <property type="match status" value="1"/>
</dbReference>
<accession>B4CXB6</accession>
<dbReference type="PANTHER" id="PTHR33360">
    <property type="entry name" value="TRANSPOSASE FOR INSERTION SEQUENCE ELEMENT IS200"/>
    <property type="match status" value="1"/>
</dbReference>